<dbReference type="KEGG" id="tcd:AAIA72_00425"/>
<dbReference type="AlphaFoldDB" id="A0AB39UX03"/>
<accession>A0AB39UX03</accession>
<proteinExistence type="inferred from homology"/>
<dbReference type="HAMAP" id="MF_00061">
    <property type="entry name" value="IspE"/>
    <property type="match status" value="1"/>
</dbReference>
<feature type="domain" description="GHMP kinase C-terminal" evidence="12">
    <location>
        <begin position="206"/>
        <end position="263"/>
    </location>
</feature>
<dbReference type="NCBIfam" id="TIGR00154">
    <property type="entry name" value="ispE"/>
    <property type="match status" value="1"/>
</dbReference>
<feature type="binding site" evidence="10">
    <location>
        <begin position="95"/>
        <end position="105"/>
    </location>
    <ligand>
        <name>ATP</name>
        <dbReference type="ChEBI" id="CHEBI:30616"/>
    </ligand>
</feature>
<dbReference type="SUPFAM" id="SSF54211">
    <property type="entry name" value="Ribosomal protein S5 domain 2-like"/>
    <property type="match status" value="1"/>
</dbReference>
<reference evidence="13" key="1">
    <citation type="submission" date="2024-05" db="EMBL/GenBank/DDBJ databases">
        <title>Genome sequencing of novel strain.</title>
        <authorList>
            <person name="Ganbat D."/>
            <person name="Ganbat S."/>
            <person name="Lee S.-J."/>
        </authorList>
    </citation>
    <scope>NUCLEOTIDE SEQUENCE</scope>
    <source>
        <strain evidence="13">SMD15-11</strain>
    </source>
</reference>
<gene>
    <name evidence="10 13" type="primary">ispE</name>
    <name evidence="13" type="ORF">AAIA72_00425</name>
</gene>
<evidence type="ECO:0000256" key="5">
    <source>
        <dbReference type="ARBA" id="ARBA00022741"/>
    </source>
</evidence>
<dbReference type="GO" id="GO:0005524">
    <property type="term" value="F:ATP binding"/>
    <property type="evidence" value="ECO:0007669"/>
    <property type="project" value="UniProtKB-UniRule"/>
</dbReference>
<dbReference type="PANTHER" id="PTHR43527">
    <property type="entry name" value="4-DIPHOSPHOCYTIDYL-2-C-METHYL-D-ERYTHRITOL KINASE, CHLOROPLASTIC"/>
    <property type="match status" value="1"/>
</dbReference>
<organism evidence="13">
    <name type="scientific">Thermohahella caldifontis</name>
    <dbReference type="NCBI Taxonomy" id="3142973"/>
    <lineage>
        <taxon>Bacteria</taxon>
        <taxon>Pseudomonadati</taxon>
        <taxon>Pseudomonadota</taxon>
        <taxon>Gammaproteobacteria</taxon>
        <taxon>Oceanospirillales</taxon>
        <taxon>Hahellaceae</taxon>
        <taxon>Thermohahella</taxon>
    </lineage>
</organism>
<feature type="active site" evidence="10">
    <location>
        <position position="137"/>
    </location>
</feature>
<evidence type="ECO:0000313" key="13">
    <source>
        <dbReference type="EMBL" id="XDT72486.1"/>
    </source>
</evidence>
<dbReference type="InterPro" id="IPR013750">
    <property type="entry name" value="GHMP_kinase_C_dom"/>
</dbReference>
<keyword evidence="8 10" id="KW-0414">Isoprene biosynthesis</keyword>
<evidence type="ECO:0000256" key="9">
    <source>
        <dbReference type="ARBA" id="ARBA00032554"/>
    </source>
</evidence>
<evidence type="ECO:0000256" key="4">
    <source>
        <dbReference type="ARBA" id="ARBA00022679"/>
    </source>
</evidence>
<feature type="active site" evidence="10">
    <location>
        <position position="12"/>
    </location>
</feature>
<keyword evidence="5 10" id="KW-0547">Nucleotide-binding</keyword>
<evidence type="ECO:0000259" key="12">
    <source>
        <dbReference type="Pfam" id="PF08544"/>
    </source>
</evidence>
<dbReference type="InterPro" id="IPR036554">
    <property type="entry name" value="GHMP_kinase_C_sf"/>
</dbReference>
<keyword evidence="4 10" id="KW-0808">Transferase</keyword>
<evidence type="ECO:0000256" key="6">
    <source>
        <dbReference type="ARBA" id="ARBA00022777"/>
    </source>
</evidence>
<evidence type="ECO:0000256" key="3">
    <source>
        <dbReference type="ARBA" id="ARBA00017473"/>
    </source>
</evidence>
<dbReference type="GO" id="GO:0016114">
    <property type="term" value="P:terpenoid biosynthetic process"/>
    <property type="evidence" value="ECO:0007669"/>
    <property type="project" value="UniProtKB-UniRule"/>
</dbReference>
<evidence type="ECO:0000259" key="11">
    <source>
        <dbReference type="Pfam" id="PF00288"/>
    </source>
</evidence>
<sequence>MATELSLPAPAKLNLLLHINGRRPDGYHELQTLFQLLDHGDTLHVRRLDTQDIILESDWHEVPPEDNLIVRAARLLQHHAGCRLGAAIRLEKRLPSGGGVGGGSSDAASTLLALDALWQLDLPPNSLARLGRQLGADVPVFVLGRSAWAEGVGERLTPVILPQWWYVVIKPPVHVSTAKIFSHPLLTRDTPKMKIAPAFEGHTAGRNDCENVVFSLYPEVRKAYEWLSERGNARLTGTGACVFARYENAEDAQRVLMELPKHLSGFIAQGVNRSPAHQMLDNWKATNRALPT</sequence>
<dbReference type="InterPro" id="IPR014721">
    <property type="entry name" value="Ribsml_uS5_D2-typ_fold_subgr"/>
</dbReference>
<dbReference type="InterPro" id="IPR006204">
    <property type="entry name" value="GHMP_kinase_N_dom"/>
</dbReference>
<dbReference type="RefSeq" id="WP_369601492.1">
    <property type="nucleotide sequence ID" value="NZ_CP154858.1"/>
</dbReference>
<dbReference type="Pfam" id="PF00288">
    <property type="entry name" value="GHMP_kinases_N"/>
    <property type="match status" value="1"/>
</dbReference>
<protein>
    <recommendedName>
        <fullName evidence="3 10">4-diphosphocytidyl-2-C-methyl-D-erythritol kinase</fullName>
        <shortName evidence="10">CMK</shortName>
        <ecNumber evidence="2 10">2.7.1.148</ecNumber>
    </recommendedName>
    <alternativeName>
        <fullName evidence="9 10">4-(cytidine-5'-diphospho)-2-C-methyl-D-erythritol kinase</fullName>
    </alternativeName>
</protein>
<comment type="similarity">
    <text evidence="1 10">Belongs to the GHMP kinase family. IspE subfamily.</text>
</comment>
<evidence type="ECO:0000256" key="2">
    <source>
        <dbReference type="ARBA" id="ARBA00012052"/>
    </source>
</evidence>
<dbReference type="Gene3D" id="3.30.70.890">
    <property type="entry name" value="GHMP kinase, C-terminal domain"/>
    <property type="match status" value="1"/>
</dbReference>
<dbReference type="PANTHER" id="PTHR43527:SF2">
    <property type="entry name" value="4-DIPHOSPHOCYTIDYL-2-C-METHYL-D-ERYTHRITOL KINASE, CHLOROPLASTIC"/>
    <property type="match status" value="1"/>
</dbReference>
<dbReference type="SUPFAM" id="SSF55060">
    <property type="entry name" value="GHMP Kinase, C-terminal domain"/>
    <property type="match status" value="1"/>
</dbReference>
<dbReference type="InterPro" id="IPR004424">
    <property type="entry name" value="IspE"/>
</dbReference>
<dbReference type="GO" id="GO:0019288">
    <property type="term" value="P:isopentenyl diphosphate biosynthetic process, methylerythritol 4-phosphate pathway"/>
    <property type="evidence" value="ECO:0007669"/>
    <property type="project" value="UniProtKB-UniRule"/>
</dbReference>
<dbReference type="PIRSF" id="PIRSF010376">
    <property type="entry name" value="IspE"/>
    <property type="match status" value="1"/>
</dbReference>
<evidence type="ECO:0000256" key="1">
    <source>
        <dbReference type="ARBA" id="ARBA00009684"/>
    </source>
</evidence>
<name>A0AB39UX03_9GAMM</name>
<dbReference type="EC" id="2.7.1.148" evidence="2 10"/>
<dbReference type="InterPro" id="IPR020568">
    <property type="entry name" value="Ribosomal_Su5_D2-typ_SF"/>
</dbReference>
<dbReference type="Gene3D" id="3.30.230.10">
    <property type="match status" value="1"/>
</dbReference>
<comment type="function">
    <text evidence="10">Catalyzes the phosphorylation of the position 2 hydroxy group of 4-diphosphocytidyl-2C-methyl-D-erythritol.</text>
</comment>
<keyword evidence="6 10" id="KW-0418">Kinase</keyword>
<dbReference type="EMBL" id="CP154858">
    <property type="protein sequence ID" value="XDT72486.1"/>
    <property type="molecule type" value="Genomic_DNA"/>
</dbReference>
<feature type="domain" description="GHMP kinase N-terminal" evidence="11">
    <location>
        <begin position="67"/>
        <end position="144"/>
    </location>
</feature>
<evidence type="ECO:0000256" key="7">
    <source>
        <dbReference type="ARBA" id="ARBA00022840"/>
    </source>
</evidence>
<evidence type="ECO:0000256" key="8">
    <source>
        <dbReference type="ARBA" id="ARBA00023229"/>
    </source>
</evidence>
<dbReference type="GO" id="GO:0050515">
    <property type="term" value="F:4-(cytidine 5'-diphospho)-2-C-methyl-D-erythritol kinase activity"/>
    <property type="evidence" value="ECO:0007669"/>
    <property type="project" value="UniProtKB-UniRule"/>
</dbReference>
<evidence type="ECO:0000256" key="10">
    <source>
        <dbReference type="HAMAP-Rule" id="MF_00061"/>
    </source>
</evidence>
<keyword evidence="7 10" id="KW-0067">ATP-binding</keyword>
<dbReference type="Pfam" id="PF08544">
    <property type="entry name" value="GHMP_kinases_C"/>
    <property type="match status" value="1"/>
</dbReference>
<comment type="pathway">
    <text evidence="10">Isoprenoid biosynthesis; isopentenyl diphosphate biosynthesis via DXP pathway; isopentenyl diphosphate from 1-deoxy-D-xylulose 5-phosphate: step 3/6.</text>
</comment>
<comment type="catalytic activity">
    <reaction evidence="10">
        <text>4-CDP-2-C-methyl-D-erythritol + ATP = 4-CDP-2-C-methyl-D-erythritol 2-phosphate + ADP + H(+)</text>
        <dbReference type="Rhea" id="RHEA:18437"/>
        <dbReference type="ChEBI" id="CHEBI:15378"/>
        <dbReference type="ChEBI" id="CHEBI:30616"/>
        <dbReference type="ChEBI" id="CHEBI:57823"/>
        <dbReference type="ChEBI" id="CHEBI:57919"/>
        <dbReference type="ChEBI" id="CHEBI:456216"/>
        <dbReference type="EC" id="2.7.1.148"/>
    </reaction>
</comment>